<dbReference type="Proteomes" id="UP000552097">
    <property type="component" value="Unassembled WGS sequence"/>
</dbReference>
<keyword evidence="1" id="KW-0812">Transmembrane</keyword>
<comment type="caution">
    <text evidence="2">The sequence shown here is derived from an EMBL/GenBank/DDBJ whole genome shotgun (WGS) entry which is preliminary data.</text>
</comment>
<gene>
    <name evidence="2" type="ORF">F4560_002668</name>
</gene>
<evidence type="ECO:0000313" key="3">
    <source>
        <dbReference type="Proteomes" id="UP000552097"/>
    </source>
</evidence>
<protein>
    <submittedName>
        <fullName evidence="2">Putative anti-sigma-YlaC factor YlaD</fullName>
    </submittedName>
</protein>
<keyword evidence="1" id="KW-1133">Transmembrane helix</keyword>
<reference evidence="2 3" key="1">
    <citation type="submission" date="2020-08" db="EMBL/GenBank/DDBJ databases">
        <title>Sequencing the genomes of 1000 actinobacteria strains.</title>
        <authorList>
            <person name="Klenk H.-P."/>
        </authorList>
    </citation>
    <scope>NUCLEOTIDE SEQUENCE [LARGE SCALE GENOMIC DNA]</scope>
    <source>
        <strain evidence="2 3">DSM 45486</strain>
    </source>
</reference>
<dbReference type="AlphaFoldDB" id="A0A7W9M0F2"/>
<evidence type="ECO:0000256" key="1">
    <source>
        <dbReference type="SAM" id="Phobius"/>
    </source>
</evidence>
<organism evidence="2 3">
    <name type="scientific">Saccharothrix ecbatanensis</name>
    <dbReference type="NCBI Taxonomy" id="1105145"/>
    <lineage>
        <taxon>Bacteria</taxon>
        <taxon>Bacillati</taxon>
        <taxon>Actinomycetota</taxon>
        <taxon>Actinomycetes</taxon>
        <taxon>Pseudonocardiales</taxon>
        <taxon>Pseudonocardiaceae</taxon>
        <taxon>Saccharothrix</taxon>
    </lineage>
</organism>
<name>A0A7W9M0F2_9PSEU</name>
<proteinExistence type="predicted"/>
<dbReference type="RefSeq" id="WP_184919901.1">
    <property type="nucleotide sequence ID" value="NZ_JACHMO010000001.1"/>
</dbReference>
<feature type="transmembrane region" description="Helical" evidence="1">
    <location>
        <begin position="66"/>
        <end position="86"/>
    </location>
</feature>
<accession>A0A7W9M0F2</accession>
<feature type="transmembrane region" description="Helical" evidence="1">
    <location>
        <begin position="34"/>
        <end position="54"/>
    </location>
</feature>
<sequence length="90" mass="9659">MSAVQLPHDIRGEALCRHQQPGGCTWWCSYRRGVLCIGPVFAGFVAVGVAVWTTGGEDARARVSEALMGAAILIVVTVPLVMYLNARDTD</sequence>
<keyword evidence="1" id="KW-0472">Membrane</keyword>
<keyword evidence="3" id="KW-1185">Reference proteome</keyword>
<evidence type="ECO:0000313" key="2">
    <source>
        <dbReference type="EMBL" id="MBB5802900.1"/>
    </source>
</evidence>
<dbReference type="EMBL" id="JACHMO010000001">
    <property type="protein sequence ID" value="MBB5802900.1"/>
    <property type="molecule type" value="Genomic_DNA"/>
</dbReference>